<organism evidence="2 3">
    <name type="scientific">Methylomonas rapida</name>
    <dbReference type="NCBI Taxonomy" id="2963939"/>
    <lineage>
        <taxon>Bacteria</taxon>
        <taxon>Pseudomonadati</taxon>
        <taxon>Pseudomonadota</taxon>
        <taxon>Gammaproteobacteria</taxon>
        <taxon>Methylococcales</taxon>
        <taxon>Methylococcaceae</taxon>
        <taxon>Methylomonas</taxon>
    </lineage>
</organism>
<name>A0ABY7GCD0_9GAMM</name>
<keyword evidence="1" id="KW-0472">Membrane</keyword>
<dbReference type="RefSeq" id="WP_255187920.1">
    <property type="nucleotide sequence ID" value="NZ_CP113517.1"/>
</dbReference>
<feature type="transmembrane region" description="Helical" evidence="1">
    <location>
        <begin position="35"/>
        <end position="58"/>
    </location>
</feature>
<accession>A0ABY7GCD0</accession>
<proteinExistence type="predicted"/>
<evidence type="ECO:0000313" key="2">
    <source>
        <dbReference type="EMBL" id="WAR42937.1"/>
    </source>
</evidence>
<evidence type="ECO:0000313" key="3">
    <source>
        <dbReference type="Proteomes" id="UP001162780"/>
    </source>
</evidence>
<reference evidence="2" key="1">
    <citation type="submission" date="2022-11" db="EMBL/GenBank/DDBJ databases">
        <title>Methylomonas rapida sp. nov., Carotenoid-Producing Obligate Methanotrophs with High Growth Characteristics and Biotechnological Potential.</title>
        <authorList>
            <person name="Tikhonova E.N."/>
            <person name="Suleimanov R.Z."/>
            <person name="Miroshnikov K."/>
            <person name="Oshkin I.Y."/>
            <person name="Belova S.E."/>
            <person name="Danilova O.V."/>
            <person name="Ashikhmin A."/>
            <person name="Konopkin A."/>
            <person name="But S.Y."/>
            <person name="Khmelenina V.N."/>
            <person name="Kuznetsov N."/>
            <person name="Pimenov N.V."/>
            <person name="Dedysh S.N."/>
        </authorList>
    </citation>
    <scope>NUCLEOTIDE SEQUENCE</scope>
    <source>
        <strain evidence="2">MP1</strain>
    </source>
</reference>
<evidence type="ECO:0008006" key="4">
    <source>
        <dbReference type="Google" id="ProtNLM"/>
    </source>
</evidence>
<protein>
    <recommendedName>
        <fullName evidence="4">DUF4175 domain-containing protein</fullName>
    </recommendedName>
</protein>
<evidence type="ECO:0000256" key="1">
    <source>
        <dbReference type="SAM" id="Phobius"/>
    </source>
</evidence>
<dbReference type="EMBL" id="CP113517">
    <property type="protein sequence ID" value="WAR42937.1"/>
    <property type="molecule type" value="Genomic_DNA"/>
</dbReference>
<keyword evidence="3" id="KW-1185">Reference proteome</keyword>
<keyword evidence="1" id="KW-0812">Transmembrane</keyword>
<keyword evidence="1" id="KW-1133">Transmembrane helix</keyword>
<dbReference type="Proteomes" id="UP001162780">
    <property type="component" value="Chromosome"/>
</dbReference>
<sequence length="60" mass="6392">MVKRYPDYVLGFSIAAALILIDALGGTPLFQGLLGLAWALMLGFGVGAFLLAIGLMAWHR</sequence>
<gene>
    <name evidence="2" type="ORF">NM686_011035</name>
</gene>